<keyword evidence="4" id="KW-0804">Transcription</keyword>
<keyword evidence="1" id="KW-0678">Repressor</keyword>
<evidence type="ECO:0000313" key="7">
    <source>
        <dbReference type="Proteomes" id="UP000254504"/>
    </source>
</evidence>
<evidence type="ECO:0000313" key="5">
    <source>
        <dbReference type="EMBL" id="AXK49619.1"/>
    </source>
</evidence>
<sequence length="263" mass="30438">MIDKKEFLLQSIIKAYIENLEPIGSKELKSMYELEYSTATIRGYFKKLGEEGFLAQEHISSGRTPTNEALKQYWIGKLDFPILGVNIKAMEFLANKIGLTVLLKKEISDVLQNIINVENRYIILEFTSFAVSIKYNSALYKFLSDFLQSSLKDILKVSKDVGAYELYSAINQSLQSSNFDIFNYKEFLSLALNFDFDEFTIDRFLKGSILDELKEGLYFDGFLPQNYIGICKFCKINNEDVKIFVVGELSKDYEYFFEQIISY</sequence>
<protein>
    <submittedName>
        <fullName evidence="5">Heat-inducible transcription repressor</fullName>
    </submittedName>
    <submittedName>
        <fullName evidence="6">Heat-shock protein</fullName>
    </submittedName>
</protein>
<evidence type="ECO:0000313" key="6">
    <source>
        <dbReference type="EMBL" id="RXJ92290.1"/>
    </source>
</evidence>
<dbReference type="PANTHER" id="PTHR34824">
    <property type="entry name" value="HEAT-INDUCIBLE TRANSCRIPTION REPRESSOR HRCA"/>
    <property type="match status" value="1"/>
</dbReference>
<dbReference type="InterPro" id="IPR036388">
    <property type="entry name" value="WH-like_DNA-bd_sf"/>
</dbReference>
<reference evidence="6 8" key="1">
    <citation type="submission" date="2017-10" db="EMBL/GenBank/DDBJ databases">
        <title>Genomics of the genus Arcobacter.</title>
        <authorList>
            <person name="Perez-Cataluna A."/>
            <person name="Figueras M.J."/>
        </authorList>
    </citation>
    <scope>NUCLEOTIDE SEQUENCE [LARGE SCALE GENOMIC DNA]</scope>
    <source>
        <strain evidence="6 8">LMG 25534</strain>
    </source>
</reference>
<dbReference type="Proteomes" id="UP000289132">
    <property type="component" value="Unassembled WGS sequence"/>
</dbReference>
<evidence type="ECO:0000256" key="4">
    <source>
        <dbReference type="ARBA" id="ARBA00023163"/>
    </source>
</evidence>
<dbReference type="InterPro" id="IPR036390">
    <property type="entry name" value="WH_DNA-bd_sf"/>
</dbReference>
<dbReference type="AlphaFoldDB" id="A0AAD0QL21"/>
<dbReference type="KEGG" id="atp:ATR_1796"/>
<dbReference type="PANTHER" id="PTHR34824:SF1">
    <property type="entry name" value="HEAT-INDUCIBLE TRANSCRIPTION REPRESSOR HRCA"/>
    <property type="match status" value="1"/>
</dbReference>
<reference evidence="5 7" key="2">
    <citation type="submission" date="2018-07" db="EMBL/GenBank/DDBJ databases">
        <title>Complete genome of the Arcobacter trophiarum type strain LMG 25534.</title>
        <authorList>
            <person name="Miller W.G."/>
            <person name="Yee E."/>
        </authorList>
    </citation>
    <scope>NUCLEOTIDE SEQUENCE [LARGE SCALE GENOMIC DNA]</scope>
    <source>
        <strain evidence="5 7">LMG 25534</strain>
    </source>
</reference>
<proteinExistence type="predicted"/>
<evidence type="ECO:0000313" key="8">
    <source>
        <dbReference type="Proteomes" id="UP000289132"/>
    </source>
</evidence>
<dbReference type="EMBL" id="CP031367">
    <property type="protein sequence ID" value="AXK49619.1"/>
    <property type="molecule type" value="Genomic_DNA"/>
</dbReference>
<dbReference type="Gene3D" id="1.10.10.10">
    <property type="entry name" value="Winged helix-like DNA-binding domain superfamily/Winged helix DNA-binding domain"/>
    <property type="match status" value="1"/>
</dbReference>
<dbReference type="InterPro" id="IPR002571">
    <property type="entry name" value="HrcA"/>
</dbReference>
<dbReference type="GO" id="GO:0045892">
    <property type="term" value="P:negative regulation of DNA-templated transcription"/>
    <property type="evidence" value="ECO:0007669"/>
    <property type="project" value="TreeGrafter"/>
</dbReference>
<gene>
    <name evidence="5" type="primary">hrcA</name>
    <name evidence="5" type="ORF">ATR_1796</name>
    <name evidence="6" type="ORF">CRU87_04110</name>
</gene>
<dbReference type="RefSeq" id="WP_115429072.1">
    <property type="nucleotide sequence ID" value="NZ_CP031367.1"/>
</dbReference>
<keyword evidence="3" id="KW-0346">Stress response</keyword>
<name>A0AAD0QL21_9BACT</name>
<evidence type="ECO:0000256" key="1">
    <source>
        <dbReference type="ARBA" id="ARBA00022491"/>
    </source>
</evidence>
<evidence type="ECO:0000256" key="2">
    <source>
        <dbReference type="ARBA" id="ARBA00023015"/>
    </source>
</evidence>
<evidence type="ECO:0000256" key="3">
    <source>
        <dbReference type="ARBA" id="ARBA00023016"/>
    </source>
</evidence>
<dbReference type="GO" id="GO:0003677">
    <property type="term" value="F:DNA binding"/>
    <property type="evidence" value="ECO:0007669"/>
    <property type="project" value="InterPro"/>
</dbReference>
<dbReference type="Proteomes" id="UP000254504">
    <property type="component" value="Chromosome"/>
</dbReference>
<accession>A0AAD0QL21</accession>
<dbReference type="EMBL" id="PDKD01000004">
    <property type="protein sequence ID" value="RXJ92290.1"/>
    <property type="molecule type" value="Genomic_DNA"/>
</dbReference>
<dbReference type="SUPFAM" id="SSF46785">
    <property type="entry name" value="Winged helix' DNA-binding domain"/>
    <property type="match status" value="1"/>
</dbReference>
<organism evidence="5 7">
    <name type="scientific">Aliarcobacter trophiarum LMG 25534</name>
    <dbReference type="NCBI Taxonomy" id="1032241"/>
    <lineage>
        <taxon>Bacteria</taxon>
        <taxon>Pseudomonadati</taxon>
        <taxon>Campylobacterota</taxon>
        <taxon>Epsilonproteobacteria</taxon>
        <taxon>Campylobacterales</taxon>
        <taxon>Arcobacteraceae</taxon>
        <taxon>Aliarcobacter</taxon>
    </lineage>
</organism>
<keyword evidence="2" id="KW-0805">Transcription regulation</keyword>
<keyword evidence="8" id="KW-1185">Reference proteome</keyword>